<protein>
    <submittedName>
        <fullName evidence="2">Uncharacterized protein</fullName>
    </submittedName>
</protein>
<evidence type="ECO:0000313" key="3">
    <source>
        <dbReference type="Proteomes" id="UP001219525"/>
    </source>
</evidence>
<feature type="compositionally biased region" description="Basic and acidic residues" evidence="1">
    <location>
        <begin position="129"/>
        <end position="142"/>
    </location>
</feature>
<sequence>MDDDGEDAILHKAKQVFLKHLELVDTSNGPTKQLVIKFILGKEIEEALNKFVDDHGCSMETKLLSLEETRKIDRRRSGRVQHTWFEVTPEAQKEYLKNMKISFKPTGTPKKAATPKKTYSASAKAPRKSKNETSARVKRETPESEESDAGISRGPPKRAQKKVESNEDGVFVPSALFDDLLARIADAQIMLPASDAAQQIECRDALREASHAIRLLRPAKRDLEVGETASASPRKRVRRD</sequence>
<dbReference type="EMBL" id="JARJCW010000001">
    <property type="protein sequence ID" value="KAJ7230009.1"/>
    <property type="molecule type" value="Genomic_DNA"/>
</dbReference>
<reference evidence="2" key="1">
    <citation type="submission" date="2023-03" db="EMBL/GenBank/DDBJ databases">
        <title>Massive genome expansion in bonnet fungi (Mycena s.s.) driven by repeated elements and novel gene families across ecological guilds.</title>
        <authorList>
            <consortium name="Lawrence Berkeley National Laboratory"/>
            <person name="Harder C.B."/>
            <person name="Miyauchi S."/>
            <person name="Viragh M."/>
            <person name="Kuo A."/>
            <person name="Thoen E."/>
            <person name="Andreopoulos B."/>
            <person name="Lu D."/>
            <person name="Skrede I."/>
            <person name="Drula E."/>
            <person name="Henrissat B."/>
            <person name="Morin E."/>
            <person name="Kohler A."/>
            <person name="Barry K."/>
            <person name="LaButti K."/>
            <person name="Morin E."/>
            <person name="Salamov A."/>
            <person name="Lipzen A."/>
            <person name="Mereny Z."/>
            <person name="Hegedus B."/>
            <person name="Baldrian P."/>
            <person name="Stursova M."/>
            <person name="Weitz H."/>
            <person name="Taylor A."/>
            <person name="Grigoriev I.V."/>
            <person name="Nagy L.G."/>
            <person name="Martin F."/>
            <person name="Kauserud H."/>
        </authorList>
    </citation>
    <scope>NUCLEOTIDE SEQUENCE</scope>
    <source>
        <strain evidence="2">9144</strain>
    </source>
</reference>
<gene>
    <name evidence="2" type="ORF">GGX14DRAFT_581847</name>
</gene>
<feature type="compositionally biased region" description="Low complexity" evidence="1">
    <location>
        <begin position="104"/>
        <end position="124"/>
    </location>
</feature>
<comment type="caution">
    <text evidence="2">The sequence shown here is derived from an EMBL/GenBank/DDBJ whole genome shotgun (WGS) entry which is preliminary data.</text>
</comment>
<evidence type="ECO:0000313" key="2">
    <source>
        <dbReference type="EMBL" id="KAJ7230009.1"/>
    </source>
</evidence>
<evidence type="ECO:0000256" key="1">
    <source>
        <dbReference type="SAM" id="MobiDB-lite"/>
    </source>
</evidence>
<accession>A0AAD6YVA2</accession>
<proteinExistence type="predicted"/>
<feature type="region of interest" description="Disordered" evidence="1">
    <location>
        <begin position="102"/>
        <end position="166"/>
    </location>
</feature>
<organism evidence="2 3">
    <name type="scientific">Mycena pura</name>
    <dbReference type="NCBI Taxonomy" id="153505"/>
    <lineage>
        <taxon>Eukaryota</taxon>
        <taxon>Fungi</taxon>
        <taxon>Dikarya</taxon>
        <taxon>Basidiomycota</taxon>
        <taxon>Agaricomycotina</taxon>
        <taxon>Agaricomycetes</taxon>
        <taxon>Agaricomycetidae</taxon>
        <taxon>Agaricales</taxon>
        <taxon>Marasmiineae</taxon>
        <taxon>Mycenaceae</taxon>
        <taxon>Mycena</taxon>
    </lineage>
</organism>
<dbReference type="Proteomes" id="UP001219525">
    <property type="component" value="Unassembled WGS sequence"/>
</dbReference>
<name>A0AAD6YVA2_9AGAR</name>
<dbReference type="AlphaFoldDB" id="A0AAD6YVA2"/>
<keyword evidence="3" id="KW-1185">Reference proteome</keyword>